<feature type="transmembrane region" description="Helical" evidence="1">
    <location>
        <begin position="36"/>
        <end position="57"/>
    </location>
</feature>
<evidence type="ECO:0000256" key="1">
    <source>
        <dbReference type="SAM" id="Phobius"/>
    </source>
</evidence>
<dbReference type="AlphaFoldDB" id="A0A1F7IA46"/>
<proteinExistence type="predicted"/>
<comment type="caution">
    <text evidence="2">The sequence shown here is derived from an EMBL/GenBank/DDBJ whole genome shotgun (WGS) entry which is preliminary data.</text>
</comment>
<sequence length="101" mass="11247">MTRNPLINALTAVLYIFIIAFVIFYGTKNMRPANSFFAPVAMISLFTLSAAMMGYFFLYQPAQLYFDGKKKIAVNLFIQTLISFGVITALLVSLLFSGILS</sequence>
<dbReference type="EMBL" id="MGAF01000034">
    <property type="protein sequence ID" value="OGK40231.1"/>
    <property type="molecule type" value="Genomic_DNA"/>
</dbReference>
<evidence type="ECO:0000313" key="2">
    <source>
        <dbReference type="EMBL" id="OGK40231.1"/>
    </source>
</evidence>
<accession>A0A1F7IA46</accession>
<keyword evidence="1" id="KW-1133">Transmembrane helix</keyword>
<feature type="transmembrane region" description="Helical" evidence="1">
    <location>
        <begin position="77"/>
        <end position="100"/>
    </location>
</feature>
<feature type="transmembrane region" description="Helical" evidence="1">
    <location>
        <begin position="6"/>
        <end position="24"/>
    </location>
</feature>
<dbReference type="Proteomes" id="UP000179270">
    <property type="component" value="Unassembled WGS sequence"/>
</dbReference>
<dbReference type="STRING" id="1802055.A3A74_07025"/>
<evidence type="ECO:0000313" key="3">
    <source>
        <dbReference type="Proteomes" id="UP000179270"/>
    </source>
</evidence>
<organism evidence="2 3">
    <name type="scientific">Candidatus Roizmanbacteria bacterium RIFCSPLOWO2_01_FULL_35_13</name>
    <dbReference type="NCBI Taxonomy" id="1802055"/>
    <lineage>
        <taxon>Bacteria</taxon>
        <taxon>Candidatus Roizmaniibacteriota</taxon>
    </lineage>
</organism>
<gene>
    <name evidence="2" type="ORF">A3A74_07025</name>
</gene>
<protein>
    <submittedName>
        <fullName evidence="2">Uncharacterized protein</fullName>
    </submittedName>
</protein>
<name>A0A1F7IA46_9BACT</name>
<keyword evidence="1" id="KW-0472">Membrane</keyword>
<keyword evidence="1" id="KW-0812">Transmembrane</keyword>
<reference evidence="2 3" key="1">
    <citation type="journal article" date="2016" name="Nat. Commun.">
        <title>Thousands of microbial genomes shed light on interconnected biogeochemical processes in an aquifer system.</title>
        <authorList>
            <person name="Anantharaman K."/>
            <person name="Brown C.T."/>
            <person name="Hug L.A."/>
            <person name="Sharon I."/>
            <person name="Castelle C.J."/>
            <person name="Probst A.J."/>
            <person name="Thomas B.C."/>
            <person name="Singh A."/>
            <person name="Wilkins M.J."/>
            <person name="Karaoz U."/>
            <person name="Brodie E.L."/>
            <person name="Williams K.H."/>
            <person name="Hubbard S.S."/>
            <person name="Banfield J.F."/>
        </authorList>
    </citation>
    <scope>NUCLEOTIDE SEQUENCE [LARGE SCALE GENOMIC DNA]</scope>
</reference>